<dbReference type="GO" id="GO:0005759">
    <property type="term" value="C:mitochondrial matrix"/>
    <property type="evidence" value="ECO:0007669"/>
    <property type="project" value="TreeGrafter"/>
</dbReference>
<gene>
    <name evidence="2" type="ORF">PGLA2088_LOCUS25719</name>
</gene>
<dbReference type="Pfam" id="PF26188">
    <property type="entry name" value="RESC6"/>
    <property type="match status" value="1"/>
</dbReference>
<evidence type="ECO:0000259" key="1">
    <source>
        <dbReference type="Pfam" id="PF26188"/>
    </source>
</evidence>
<dbReference type="GO" id="GO:0044528">
    <property type="term" value="P:regulation of mitochondrial mRNA stability"/>
    <property type="evidence" value="ECO:0007669"/>
    <property type="project" value="TreeGrafter"/>
</dbReference>
<dbReference type="AlphaFoldDB" id="A0A813K1I4"/>
<dbReference type="GO" id="GO:0000963">
    <property type="term" value="P:mitochondrial RNA processing"/>
    <property type="evidence" value="ECO:0007669"/>
    <property type="project" value="TreeGrafter"/>
</dbReference>
<dbReference type="GO" id="GO:0035770">
    <property type="term" value="C:ribonucleoprotein granule"/>
    <property type="evidence" value="ECO:0007669"/>
    <property type="project" value="TreeGrafter"/>
</dbReference>
<evidence type="ECO:0000313" key="2">
    <source>
        <dbReference type="EMBL" id="CAE8688016.1"/>
    </source>
</evidence>
<accession>A0A813K1I4</accession>
<dbReference type="Proteomes" id="UP000626109">
    <property type="component" value="Unassembled WGS sequence"/>
</dbReference>
<reference evidence="2" key="1">
    <citation type="submission" date="2021-02" db="EMBL/GenBank/DDBJ databases">
        <authorList>
            <person name="Dougan E. K."/>
            <person name="Rhodes N."/>
            <person name="Thang M."/>
            <person name="Chan C."/>
        </authorList>
    </citation>
    <scope>NUCLEOTIDE SEQUENCE</scope>
</reference>
<evidence type="ECO:0000313" key="3">
    <source>
        <dbReference type="Proteomes" id="UP000626109"/>
    </source>
</evidence>
<dbReference type="InterPro" id="IPR058917">
    <property type="entry name" value="RESC6_dom"/>
</dbReference>
<feature type="non-terminal residue" evidence="2">
    <location>
        <position position="1"/>
    </location>
</feature>
<dbReference type="PANTHER" id="PTHR21228">
    <property type="entry name" value="FAST LEU-RICH DOMAIN-CONTAINING"/>
    <property type="match status" value="1"/>
</dbReference>
<sequence length="186" mass="20105">ELGAFRPRAMARTALAAASTTPPRVEVLATICSLVAEGGSSELAAFEPRDIVALSWALAASGHRDVPAMTAIGWQLADRAWEFSGDELAKVLRSFAELGLLHQGMMATVSMETMWKIDQFSARSLAQVAESCARLGYCKEPMFDWLACRVIGRIEDYAAQDLASVMWAFGQASFKNEALAQTVAAE</sequence>
<comment type="caution">
    <text evidence="2">The sequence shown here is derived from an EMBL/GenBank/DDBJ whole genome shotgun (WGS) entry which is preliminary data.</text>
</comment>
<dbReference type="PANTHER" id="PTHR21228:SF40">
    <property type="entry name" value="LD45607P"/>
    <property type="match status" value="1"/>
</dbReference>
<protein>
    <recommendedName>
        <fullName evidence="1">RNA-editing substrate-binding complex 6 protein domain-containing protein</fullName>
    </recommendedName>
</protein>
<feature type="domain" description="RNA-editing substrate-binding complex 6 protein" evidence="1">
    <location>
        <begin position="45"/>
        <end position="184"/>
    </location>
</feature>
<dbReference type="GO" id="GO:0003723">
    <property type="term" value="F:RNA binding"/>
    <property type="evidence" value="ECO:0007669"/>
    <property type="project" value="TreeGrafter"/>
</dbReference>
<proteinExistence type="predicted"/>
<dbReference type="EMBL" id="CAJNNW010026834">
    <property type="protein sequence ID" value="CAE8688016.1"/>
    <property type="molecule type" value="Genomic_DNA"/>
</dbReference>
<organism evidence="2 3">
    <name type="scientific">Polarella glacialis</name>
    <name type="common">Dinoflagellate</name>
    <dbReference type="NCBI Taxonomy" id="89957"/>
    <lineage>
        <taxon>Eukaryota</taxon>
        <taxon>Sar</taxon>
        <taxon>Alveolata</taxon>
        <taxon>Dinophyceae</taxon>
        <taxon>Suessiales</taxon>
        <taxon>Suessiaceae</taxon>
        <taxon>Polarella</taxon>
    </lineage>
</organism>
<feature type="non-terminal residue" evidence="2">
    <location>
        <position position="186"/>
    </location>
</feature>
<name>A0A813K1I4_POLGL</name>
<dbReference type="InterPro" id="IPR050870">
    <property type="entry name" value="FAST_kinase"/>
</dbReference>